<evidence type="ECO:0000313" key="3">
    <source>
        <dbReference type="Proteomes" id="UP001207440"/>
    </source>
</evidence>
<name>A0AAP3ALD3_RIEAN</name>
<accession>A0AAP3ALD3</accession>
<sequence length="219" mass="25023">MKNKVLNTKKWVAVLAVVVSTGFAHAQTDYQSQLQKSIVQMEQSKNAQELAPVTKAFAKIAEENPNQWLPYYYASYNSVMEGFRGNYTDKTKLETLANQAEEWMKKAEALSPENAEIYILKARINGLRMMINPQKYYATDGKSYGENLAKAKKLSPDNPRITLLKAETVYYTPKEHGGSKELGLKLFEKALKQFETQEAEQKLLPHWGKKEAQYFLSLK</sequence>
<protein>
    <recommendedName>
        <fullName evidence="4">Tetratricopeptide repeat protein</fullName>
    </recommendedName>
</protein>
<dbReference type="RefSeq" id="WP_154469052.1">
    <property type="nucleotide sequence ID" value="NZ_CP081925.1"/>
</dbReference>
<evidence type="ECO:0000256" key="1">
    <source>
        <dbReference type="SAM" id="SignalP"/>
    </source>
</evidence>
<feature type="chain" id="PRO_5042842779" description="Tetratricopeptide repeat protein" evidence="1">
    <location>
        <begin position="27"/>
        <end position="219"/>
    </location>
</feature>
<proteinExistence type="predicted"/>
<dbReference type="AlphaFoldDB" id="A0AAP3ALD3"/>
<gene>
    <name evidence="2" type="ORF">OKE68_05910</name>
</gene>
<organism evidence="2 3">
    <name type="scientific">Riemerella anatipestifer</name>
    <name type="common">Moraxella anatipestifer</name>
    <dbReference type="NCBI Taxonomy" id="34085"/>
    <lineage>
        <taxon>Bacteria</taxon>
        <taxon>Pseudomonadati</taxon>
        <taxon>Bacteroidota</taxon>
        <taxon>Flavobacteriia</taxon>
        <taxon>Flavobacteriales</taxon>
        <taxon>Weeksellaceae</taxon>
        <taxon>Riemerella</taxon>
    </lineage>
</organism>
<evidence type="ECO:0008006" key="4">
    <source>
        <dbReference type="Google" id="ProtNLM"/>
    </source>
</evidence>
<feature type="signal peptide" evidence="1">
    <location>
        <begin position="1"/>
        <end position="26"/>
    </location>
</feature>
<dbReference type="EMBL" id="JAOZYT010000030">
    <property type="protein sequence ID" value="MCW0523850.1"/>
    <property type="molecule type" value="Genomic_DNA"/>
</dbReference>
<dbReference type="Proteomes" id="UP001207440">
    <property type="component" value="Unassembled WGS sequence"/>
</dbReference>
<comment type="caution">
    <text evidence="2">The sequence shown here is derived from an EMBL/GenBank/DDBJ whole genome shotgun (WGS) entry which is preliminary data.</text>
</comment>
<evidence type="ECO:0000313" key="2">
    <source>
        <dbReference type="EMBL" id="MCW0523850.1"/>
    </source>
</evidence>
<keyword evidence="1" id="KW-0732">Signal</keyword>
<reference evidence="2" key="1">
    <citation type="submission" date="2022-10" db="EMBL/GenBank/DDBJ databases">
        <title>Sifting through the core-genome to identify putative cross-protective antigens against Riemerella anatipestifer.</title>
        <authorList>
            <person name="Zheng X."/>
            <person name="Zhang W."/>
        </authorList>
    </citation>
    <scope>NUCLEOTIDE SEQUENCE</scope>
    <source>
        <strain evidence="2">ZWRA178</strain>
    </source>
</reference>